<feature type="compositionally biased region" description="Low complexity" evidence="1">
    <location>
        <begin position="107"/>
        <end position="120"/>
    </location>
</feature>
<feature type="signal peptide" evidence="2">
    <location>
        <begin position="1"/>
        <end position="19"/>
    </location>
</feature>
<evidence type="ECO:0000313" key="4">
    <source>
        <dbReference type="Proteomes" id="UP000233020"/>
    </source>
</evidence>
<dbReference type="Ensembl" id="ENSANAT00000050064.1">
    <property type="protein sequence ID" value="ENSANAP00000032016.1"/>
    <property type="gene ID" value="ENSANAG00000033731.1"/>
</dbReference>
<evidence type="ECO:0000256" key="1">
    <source>
        <dbReference type="SAM" id="MobiDB-lite"/>
    </source>
</evidence>
<keyword evidence="4" id="KW-1185">Reference proteome</keyword>
<dbReference type="OMA" id="LPWRHVQ"/>
<reference evidence="3" key="1">
    <citation type="submission" date="2025-08" db="UniProtKB">
        <authorList>
            <consortium name="Ensembl"/>
        </authorList>
    </citation>
    <scope>IDENTIFICATION</scope>
</reference>
<reference evidence="3" key="2">
    <citation type="submission" date="2025-09" db="UniProtKB">
        <authorList>
            <consortium name="Ensembl"/>
        </authorList>
    </citation>
    <scope>IDENTIFICATION</scope>
</reference>
<accession>A0A2K5EFL4</accession>
<feature type="chain" id="PRO_5014330786" evidence="2">
    <location>
        <begin position="20"/>
        <end position="174"/>
    </location>
</feature>
<organism evidence="3 4">
    <name type="scientific">Aotus nancymaae</name>
    <name type="common">Ma's night monkey</name>
    <dbReference type="NCBI Taxonomy" id="37293"/>
    <lineage>
        <taxon>Eukaryota</taxon>
        <taxon>Metazoa</taxon>
        <taxon>Chordata</taxon>
        <taxon>Craniata</taxon>
        <taxon>Vertebrata</taxon>
        <taxon>Euteleostomi</taxon>
        <taxon>Mammalia</taxon>
        <taxon>Eutheria</taxon>
        <taxon>Euarchontoglires</taxon>
        <taxon>Primates</taxon>
        <taxon>Haplorrhini</taxon>
        <taxon>Platyrrhini</taxon>
        <taxon>Aotidae</taxon>
        <taxon>Aotus</taxon>
    </lineage>
</organism>
<dbReference type="Proteomes" id="UP000233020">
    <property type="component" value="Unplaced"/>
</dbReference>
<evidence type="ECO:0000256" key="2">
    <source>
        <dbReference type="SAM" id="SignalP"/>
    </source>
</evidence>
<proteinExistence type="predicted"/>
<dbReference type="AlphaFoldDB" id="A0A2K5EFL4"/>
<name>A0A2K5EFL4_AOTNA</name>
<evidence type="ECO:0000313" key="3">
    <source>
        <dbReference type="Ensembl" id="ENSANAP00000032016.1"/>
    </source>
</evidence>
<keyword evidence="2" id="KW-0732">Signal</keyword>
<feature type="region of interest" description="Disordered" evidence="1">
    <location>
        <begin position="107"/>
        <end position="136"/>
    </location>
</feature>
<sequence>MNLQFVGILLSSLLGAALGNRMRCQDCGGSSSSSCKEAVTTCGEGRPQPGLEQIKLPGNRRCFLRGQKIPLGSLKSYLLCPRRQVLKPGVQHPSLVLSLSLSDLDSSTSSLRGSPSLQSSGNRVGGRRDLSSPQGLLPWRHVQQRRGKPCGPCMHFGCSSYCPGLALARTVEGV</sequence>
<dbReference type="GeneTree" id="ENSGT00390000015960"/>
<protein>
    <submittedName>
        <fullName evidence="3">Uncharacterized protein</fullName>
    </submittedName>
</protein>